<dbReference type="SUPFAM" id="SSF53474">
    <property type="entry name" value="alpha/beta-Hydrolases"/>
    <property type="match status" value="1"/>
</dbReference>
<feature type="region of interest" description="Disordered" evidence="1">
    <location>
        <begin position="377"/>
        <end position="408"/>
    </location>
</feature>
<accession>A0A4U0XFQ9</accession>
<dbReference type="InterPro" id="IPR029058">
    <property type="entry name" value="AB_hydrolase_fold"/>
</dbReference>
<dbReference type="Gene3D" id="3.40.50.1820">
    <property type="entry name" value="alpha/beta hydrolase"/>
    <property type="match status" value="1"/>
</dbReference>
<evidence type="ECO:0000313" key="3">
    <source>
        <dbReference type="EMBL" id="TKA74917.1"/>
    </source>
</evidence>
<keyword evidence="4" id="KW-1185">Reference proteome</keyword>
<dbReference type="PANTHER" id="PTHR47842">
    <property type="entry name" value="EXPRESSED PROTEIN"/>
    <property type="match status" value="1"/>
</dbReference>
<comment type="caution">
    <text evidence="3">The sequence shown here is derived from an EMBL/GenBank/DDBJ whole genome shotgun (WGS) entry which is preliminary data.</text>
</comment>
<feature type="domain" description="AB hydrolase-1" evidence="2">
    <location>
        <begin position="9"/>
        <end position="217"/>
    </location>
</feature>
<dbReference type="AlphaFoldDB" id="A0A4U0XFQ9"/>
<dbReference type="Pfam" id="PF12697">
    <property type="entry name" value="Abhydrolase_6"/>
    <property type="match status" value="1"/>
</dbReference>
<organism evidence="3 4">
    <name type="scientific">Cryomyces minteri</name>
    <dbReference type="NCBI Taxonomy" id="331657"/>
    <lineage>
        <taxon>Eukaryota</taxon>
        <taxon>Fungi</taxon>
        <taxon>Dikarya</taxon>
        <taxon>Ascomycota</taxon>
        <taxon>Pezizomycotina</taxon>
        <taxon>Dothideomycetes</taxon>
        <taxon>Dothideomycetes incertae sedis</taxon>
        <taxon>Cryomyces</taxon>
    </lineage>
</organism>
<dbReference type="PANTHER" id="PTHR47842:SF1">
    <property type="entry name" value="DUF676 DOMAIN-CONTAINING PROTEIN"/>
    <property type="match status" value="1"/>
</dbReference>
<gene>
    <name evidence="3" type="ORF">B0A49_02587</name>
</gene>
<dbReference type="EMBL" id="NAJN01000326">
    <property type="protein sequence ID" value="TKA74917.1"/>
    <property type="molecule type" value="Genomic_DNA"/>
</dbReference>
<dbReference type="STRING" id="331657.A0A4U0XFQ9"/>
<proteinExistence type="predicted"/>
<sequence>MKKTLLLCFIHGFKGGDDTFGEFPQHIEALVSHALPRIAVRTITYPKYDTRGDLHELQNKVIDLEVANGTPSPTVDPSVRIILVGHSMGGIVAAETVLSITGDQPIPAKISSSCPSSPSSSKEPSTFMFPYIQGILAFDTPYLGIAPGVVAYGAEGQWNTATAAFSAYSQVSEMFGWGSRPASPQPLGSEKALPAPSVMNSTGDAAAAPLWQRWGKVAMFAGAAGAVAAGGAAAYVKRDTLSEGWTWVGSHLEFVGCLARGEEMKKRLAAIVKLEDERGFGFANLYTNLSAAVKGKTYYSGKVLGEDRTFCVVPKPDSPRRKYFWPAVNDKATAETAAHTSMFFPRENPGYFVMGEKAKDLIVAWADNGWYVDASDDEGMTENGGAETADAPEVEEGVCIDAEPGAQR</sequence>
<reference evidence="3 4" key="1">
    <citation type="submission" date="2017-03" db="EMBL/GenBank/DDBJ databases">
        <title>Genomes of endolithic fungi from Antarctica.</title>
        <authorList>
            <person name="Coleine C."/>
            <person name="Masonjones S."/>
            <person name="Stajich J.E."/>
        </authorList>
    </citation>
    <scope>NUCLEOTIDE SEQUENCE [LARGE SCALE GENOMIC DNA]</scope>
    <source>
        <strain evidence="3 4">CCFEE 5187</strain>
    </source>
</reference>
<name>A0A4U0XFQ9_9PEZI</name>
<evidence type="ECO:0000313" key="4">
    <source>
        <dbReference type="Proteomes" id="UP000308768"/>
    </source>
</evidence>
<evidence type="ECO:0000256" key="1">
    <source>
        <dbReference type="SAM" id="MobiDB-lite"/>
    </source>
</evidence>
<evidence type="ECO:0000259" key="2">
    <source>
        <dbReference type="Pfam" id="PF12697"/>
    </source>
</evidence>
<dbReference type="Proteomes" id="UP000308768">
    <property type="component" value="Unassembled WGS sequence"/>
</dbReference>
<dbReference type="InterPro" id="IPR000073">
    <property type="entry name" value="AB_hydrolase_1"/>
</dbReference>
<dbReference type="OrthoDB" id="442243at2759"/>
<protein>
    <recommendedName>
        <fullName evidence="2">AB hydrolase-1 domain-containing protein</fullName>
    </recommendedName>
</protein>